<keyword evidence="3" id="KW-1185">Reference proteome</keyword>
<proteinExistence type="predicted"/>
<dbReference type="HOGENOM" id="CLU_427726_0_0_1"/>
<reference evidence="3" key="2">
    <citation type="submission" date="2015-01" db="EMBL/GenBank/DDBJ databases">
        <title>Evolutionary Origins and Diversification of the Mycorrhizal Mutualists.</title>
        <authorList>
            <consortium name="DOE Joint Genome Institute"/>
            <consortium name="Mycorrhizal Genomics Consortium"/>
            <person name="Kohler A."/>
            <person name="Kuo A."/>
            <person name="Nagy L.G."/>
            <person name="Floudas D."/>
            <person name="Copeland A."/>
            <person name="Barry K.W."/>
            <person name="Cichocki N."/>
            <person name="Veneault-Fourrey C."/>
            <person name="LaButti K."/>
            <person name="Lindquist E.A."/>
            <person name="Lipzen A."/>
            <person name="Lundell T."/>
            <person name="Morin E."/>
            <person name="Murat C."/>
            <person name="Riley R."/>
            <person name="Ohm R."/>
            <person name="Sun H."/>
            <person name="Tunlid A."/>
            <person name="Henrissat B."/>
            <person name="Grigoriev I.V."/>
            <person name="Hibbett D.S."/>
            <person name="Martin F."/>
        </authorList>
    </citation>
    <scope>NUCLEOTIDE SEQUENCE [LARGE SCALE GENOMIC DNA]</scope>
    <source>
        <strain evidence="3">MUT 4182</strain>
    </source>
</reference>
<name>A0A0C3LXI2_9AGAM</name>
<protein>
    <submittedName>
        <fullName evidence="2">Uncharacterized protein</fullName>
    </submittedName>
</protein>
<reference evidence="2 3" key="1">
    <citation type="submission" date="2014-04" db="EMBL/GenBank/DDBJ databases">
        <authorList>
            <consortium name="DOE Joint Genome Institute"/>
            <person name="Kuo A."/>
            <person name="Girlanda M."/>
            <person name="Perotto S."/>
            <person name="Kohler A."/>
            <person name="Nagy L.G."/>
            <person name="Floudas D."/>
            <person name="Copeland A."/>
            <person name="Barry K.W."/>
            <person name="Cichocki N."/>
            <person name="Veneault-Fourrey C."/>
            <person name="LaButti K."/>
            <person name="Lindquist E.A."/>
            <person name="Lipzen A."/>
            <person name="Lundell T."/>
            <person name="Morin E."/>
            <person name="Murat C."/>
            <person name="Sun H."/>
            <person name="Tunlid A."/>
            <person name="Henrissat B."/>
            <person name="Grigoriev I.V."/>
            <person name="Hibbett D.S."/>
            <person name="Martin F."/>
            <person name="Nordberg H.P."/>
            <person name="Cantor M.N."/>
            <person name="Hua S.X."/>
        </authorList>
    </citation>
    <scope>NUCLEOTIDE SEQUENCE [LARGE SCALE GENOMIC DNA]</scope>
    <source>
        <strain evidence="2 3">MUT 4182</strain>
    </source>
</reference>
<dbReference type="OrthoDB" id="10475811at2759"/>
<feature type="region of interest" description="Disordered" evidence="1">
    <location>
        <begin position="435"/>
        <end position="464"/>
    </location>
</feature>
<dbReference type="EMBL" id="KN823028">
    <property type="protein sequence ID" value="KIO26172.1"/>
    <property type="molecule type" value="Genomic_DNA"/>
</dbReference>
<sequence length="653" mass="71395">MSFLSPDFTPIHFPNDTPAVPMHPQPQYPSSDISSSTPSTPASTRSTSSSSSGTKDKHKARIYNQDPKYPADAPHWHSKHNGKCPECHQSGGLTNPKWHSQKKRLFILCRNVTCKYWRFTDYYTDPPTSASSTSTIAGPTPIPAGVTTPCLANPCTKGNKRNRNAACANKMCKEDCIISGRSDCTVHRRAKRDRVSGSTAGRPPPVLFNGPSLPSMPSIPSSAIASSITSSSMVSPLEAALPPSSPNPTNPRSLRDITTSTIRPSLDNPLPRPSASPLEEGPTFQEVRRYARDLPQDWADVIAAQQSAKAQQMLYEANFRSQTKEGISINVVFYRARLGVAPYLFERVVHAGREYSLAEDVDLCTVVGFDPKTVFIITYLGGMWSHRSPRERHQIKPGSFLFFREPGPEVVAYEDTLLRFDELLALSTDPGFGGASTFLSTPASGPQSPVGPRPRPRPKIRPLGLPKVDHRYNWITARNAPFMSTATAGTIEATTEATTEPTPSPSEGLSSTTPSATNSSSSTTLSATNSSVPSGSSNGVPKKDWPDEYTVKEIHDGFMAILNKGRARKGSGITVADRFLEAFPDAKRWISGRYYAVLEKWRSYTVDGNQAARDAFRAWLKTDALWTSIFGADIISPAAKKRKIEMPVFDDLD</sequence>
<dbReference type="AlphaFoldDB" id="A0A0C3LXI2"/>
<feature type="region of interest" description="Disordered" evidence="1">
    <location>
        <begin position="494"/>
        <end position="545"/>
    </location>
</feature>
<evidence type="ECO:0000256" key="1">
    <source>
        <dbReference type="SAM" id="MobiDB-lite"/>
    </source>
</evidence>
<feature type="compositionally biased region" description="Low complexity" evidence="1">
    <location>
        <begin position="29"/>
        <end position="53"/>
    </location>
</feature>
<accession>A0A0C3LXI2</accession>
<feature type="region of interest" description="Disordered" evidence="1">
    <location>
        <begin position="187"/>
        <end position="214"/>
    </location>
</feature>
<feature type="region of interest" description="Disordered" evidence="1">
    <location>
        <begin position="1"/>
        <end position="60"/>
    </location>
</feature>
<feature type="compositionally biased region" description="Low complexity" evidence="1">
    <location>
        <begin position="494"/>
        <end position="540"/>
    </location>
</feature>
<evidence type="ECO:0000313" key="3">
    <source>
        <dbReference type="Proteomes" id="UP000054248"/>
    </source>
</evidence>
<evidence type="ECO:0000313" key="2">
    <source>
        <dbReference type="EMBL" id="KIO26172.1"/>
    </source>
</evidence>
<feature type="region of interest" description="Disordered" evidence="1">
    <location>
        <begin position="235"/>
        <end position="283"/>
    </location>
</feature>
<dbReference type="Proteomes" id="UP000054248">
    <property type="component" value="Unassembled WGS sequence"/>
</dbReference>
<organism evidence="2 3">
    <name type="scientific">Tulasnella calospora MUT 4182</name>
    <dbReference type="NCBI Taxonomy" id="1051891"/>
    <lineage>
        <taxon>Eukaryota</taxon>
        <taxon>Fungi</taxon>
        <taxon>Dikarya</taxon>
        <taxon>Basidiomycota</taxon>
        <taxon>Agaricomycotina</taxon>
        <taxon>Agaricomycetes</taxon>
        <taxon>Cantharellales</taxon>
        <taxon>Tulasnellaceae</taxon>
        <taxon>Tulasnella</taxon>
    </lineage>
</organism>
<gene>
    <name evidence="2" type="ORF">M407DRAFT_24505</name>
</gene>
<feature type="compositionally biased region" description="Polar residues" evidence="1">
    <location>
        <begin position="437"/>
        <end position="447"/>
    </location>
</feature>